<evidence type="ECO:0000313" key="2">
    <source>
        <dbReference type="EMBL" id="RPB01790.1"/>
    </source>
</evidence>
<dbReference type="Pfam" id="PF03184">
    <property type="entry name" value="DDE_1"/>
    <property type="match status" value="1"/>
</dbReference>
<dbReference type="Proteomes" id="UP000276215">
    <property type="component" value="Unassembled WGS sequence"/>
</dbReference>
<dbReference type="EMBL" id="ML120371">
    <property type="protein sequence ID" value="RPB01790.1"/>
    <property type="molecule type" value="Genomic_DNA"/>
</dbReference>
<feature type="domain" description="DDE-1" evidence="1">
    <location>
        <begin position="9"/>
        <end position="80"/>
    </location>
</feature>
<organism evidence="2 3">
    <name type="scientific">Choiromyces venosus 120613-1</name>
    <dbReference type="NCBI Taxonomy" id="1336337"/>
    <lineage>
        <taxon>Eukaryota</taxon>
        <taxon>Fungi</taxon>
        <taxon>Dikarya</taxon>
        <taxon>Ascomycota</taxon>
        <taxon>Pezizomycotina</taxon>
        <taxon>Pezizomycetes</taxon>
        <taxon>Pezizales</taxon>
        <taxon>Tuberaceae</taxon>
        <taxon>Choiromyces</taxon>
    </lineage>
</organism>
<dbReference type="GO" id="GO:0003676">
    <property type="term" value="F:nucleic acid binding"/>
    <property type="evidence" value="ECO:0007669"/>
    <property type="project" value="InterPro"/>
</dbReference>
<dbReference type="InterPro" id="IPR004875">
    <property type="entry name" value="DDE_SF_endonuclease_dom"/>
</dbReference>
<protein>
    <recommendedName>
        <fullName evidence="1">DDE-1 domain-containing protein</fullName>
    </recommendedName>
</protein>
<dbReference type="STRING" id="1336337.A0A3N4JTZ3"/>
<dbReference type="AlphaFoldDB" id="A0A3N4JTZ3"/>
<evidence type="ECO:0000259" key="1">
    <source>
        <dbReference type="Pfam" id="PF03184"/>
    </source>
</evidence>
<name>A0A3N4JTZ3_9PEZI</name>
<accession>A0A3N4JTZ3</accession>
<sequence length="126" mass="14466">MVLHRAYEEWHLIIFDGFGSHIDFTILDYCLDHKILPFCLPAHTSHILQPLDIAVFSPISTYYLQEVNKLKVPVDKDQFPNLVAHAHWKAFTKENIQASFRATGIYPCDPQIVLDTLSLPEPKLPP</sequence>
<proteinExistence type="predicted"/>
<gene>
    <name evidence="2" type="ORF">L873DRAFT_1675070</name>
</gene>
<keyword evidence="3" id="KW-1185">Reference proteome</keyword>
<dbReference type="OrthoDB" id="5425161at2759"/>
<reference evidence="2 3" key="1">
    <citation type="journal article" date="2018" name="Nat. Ecol. Evol.">
        <title>Pezizomycetes genomes reveal the molecular basis of ectomycorrhizal truffle lifestyle.</title>
        <authorList>
            <person name="Murat C."/>
            <person name="Payen T."/>
            <person name="Noel B."/>
            <person name="Kuo A."/>
            <person name="Morin E."/>
            <person name="Chen J."/>
            <person name="Kohler A."/>
            <person name="Krizsan K."/>
            <person name="Balestrini R."/>
            <person name="Da Silva C."/>
            <person name="Montanini B."/>
            <person name="Hainaut M."/>
            <person name="Levati E."/>
            <person name="Barry K.W."/>
            <person name="Belfiori B."/>
            <person name="Cichocki N."/>
            <person name="Clum A."/>
            <person name="Dockter R.B."/>
            <person name="Fauchery L."/>
            <person name="Guy J."/>
            <person name="Iotti M."/>
            <person name="Le Tacon F."/>
            <person name="Lindquist E.A."/>
            <person name="Lipzen A."/>
            <person name="Malagnac F."/>
            <person name="Mello A."/>
            <person name="Molinier V."/>
            <person name="Miyauchi S."/>
            <person name="Poulain J."/>
            <person name="Riccioni C."/>
            <person name="Rubini A."/>
            <person name="Sitrit Y."/>
            <person name="Splivallo R."/>
            <person name="Traeger S."/>
            <person name="Wang M."/>
            <person name="Zifcakova L."/>
            <person name="Wipf D."/>
            <person name="Zambonelli A."/>
            <person name="Paolocci F."/>
            <person name="Nowrousian M."/>
            <person name="Ottonello S."/>
            <person name="Baldrian P."/>
            <person name="Spatafora J.W."/>
            <person name="Henrissat B."/>
            <person name="Nagy L.G."/>
            <person name="Aury J.M."/>
            <person name="Wincker P."/>
            <person name="Grigoriev I.V."/>
            <person name="Bonfante P."/>
            <person name="Martin F.M."/>
        </authorList>
    </citation>
    <scope>NUCLEOTIDE SEQUENCE [LARGE SCALE GENOMIC DNA]</scope>
    <source>
        <strain evidence="2 3">120613-1</strain>
    </source>
</reference>
<evidence type="ECO:0000313" key="3">
    <source>
        <dbReference type="Proteomes" id="UP000276215"/>
    </source>
</evidence>